<keyword evidence="1 2" id="KW-0732">Signal</keyword>
<feature type="signal peptide" evidence="2">
    <location>
        <begin position="1"/>
        <end position="35"/>
    </location>
</feature>
<dbReference type="Gene3D" id="3.40.190.10">
    <property type="entry name" value="Periplasmic binding protein-like II"/>
    <property type="match status" value="2"/>
</dbReference>
<sequence length="273" mass="29302">MSAMINRRTVLAGTAFTGLAALLAACGSSSSSTSASSTNKLEAIKSAGKIRVGLEGTYRPFSFHESNGTLVGFEKEIADLIAKDLGVTAEFIETPWDSLIAGVDADRYDIVINNVSATDERKQKYDFSVPYLYSEPKVAVKKDSSLQNVSEISGHSSAQSETSNFRKMVEAKGASIVVVSGFDEAIEQVLSGRAEMTANDSVSFAEYFKEHPDANLRLLAGDLGTGSNSSILLPKGQDALRNAIDESLKKHLENGDIKAIYEKYVGEDLSPKN</sequence>
<dbReference type="PROSITE" id="PS51257">
    <property type="entry name" value="PROKAR_LIPOPROTEIN"/>
    <property type="match status" value="1"/>
</dbReference>
<dbReference type="InterPro" id="IPR006311">
    <property type="entry name" value="TAT_signal"/>
</dbReference>
<organism evidence="4 5">
    <name type="scientific">Rothia mucilaginosa</name>
    <dbReference type="NCBI Taxonomy" id="43675"/>
    <lineage>
        <taxon>Bacteria</taxon>
        <taxon>Bacillati</taxon>
        <taxon>Actinomycetota</taxon>
        <taxon>Actinomycetes</taxon>
        <taxon>Micrococcales</taxon>
        <taxon>Micrococcaceae</taxon>
        <taxon>Rothia</taxon>
    </lineage>
</organism>
<dbReference type="Pfam" id="PF00497">
    <property type="entry name" value="SBP_bac_3"/>
    <property type="match status" value="1"/>
</dbReference>
<proteinExistence type="predicted"/>
<dbReference type="SUPFAM" id="SSF53850">
    <property type="entry name" value="Periplasmic binding protein-like II"/>
    <property type="match status" value="1"/>
</dbReference>
<dbReference type="AlphaFoldDB" id="A0A930PVY2"/>
<reference evidence="4" key="1">
    <citation type="submission" date="2020-04" db="EMBL/GenBank/DDBJ databases">
        <title>Deep metagenomics examines the oral microbiome during advanced dental caries in children, revealing novel taxa and co-occurrences with host molecules.</title>
        <authorList>
            <person name="Baker J.L."/>
            <person name="Morton J.T."/>
            <person name="Dinis M."/>
            <person name="Alvarez R."/>
            <person name="Tran N.C."/>
            <person name="Knight R."/>
            <person name="Edlund A."/>
        </authorList>
    </citation>
    <scope>NUCLEOTIDE SEQUENCE</scope>
    <source>
        <strain evidence="4">JCVI_44_bin.2</strain>
    </source>
</reference>
<dbReference type="PANTHER" id="PTHR35936:SF35">
    <property type="entry name" value="L-CYSTINE-BINDING PROTEIN TCYJ"/>
    <property type="match status" value="1"/>
</dbReference>
<dbReference type="Proteomes" id="UP000756427">
    <property type="component" value="Unassembled WGS sequence"/>
</dbReference>
<evidence type="ECO:0000256" key="1">
    <source>
        <dbReference type="ARBA" id="ARBA00022729"/>
    </source>
</evidence>
<evidence type="ECO:0000313" key="4">
    <source>
        <dbReference type="EMBL" id="MBF1664567.1"/>
    </source>
</evidence>
<protein>
    <submittedName>
        <fullName evidence="4">Transporter substrate-binding domain-containing protein</fullName>
    </submittedName>
</protein>
<accession>A0A930PVY2</accession>
<name>A0A930PVY2_9MICC</name>
<feature type="chain" id="PRO_5038832587" evidence="2">
    <location>
        <begin position="36"/>
        <end position="273"/>
    </location>
</feature>
<dbReference type="PROSITE" id="PS51318">
    <property type="entry name" value="TAT"/>
    <property type="match status" value="1"/>
</dbReference>
<gene>
    <name evidence="4" type="ORF">HXO64_08525</name>
</gene>
<dbReference type="EMBL" id="JABZXR010000055">
    <property type="protein sequence ID" value="MBF1664567.1"/>
    <property type="molecule type" value="Genomic_DNA"/>
</dbReference>
<feature type="domain" description="Solute-binding protein family 3/N-terminal" evidence="3">
    <location>
        <begin position="49"/>
        <end position="268"/>
    </location>
</feature>
<evidence type="ECO:0000256" key="2">
    <source>
        <dbReference type="SAM" id="SignalP"/>
    </source>
</evidence>
<dbReference type="PANTHER" id="PTHR35936">
    <property type="entry name" value="MEMBRANE-BOUND LYTIC MUREIN TRANSGLYCOSYLASE F"/>
    <property type="match status" value="1"/>
</dbReference>
<dbReference type="InterPro" id="IPR001638">
    <property type="entry name" value="Solute-binding_3/MltF_N"/>
</dbReference>
<evidence type="ECO:0000259" key="3">
    <source>
        <dbReference type="SMART" id="SM00062"/>
    </source>
</evidence>
<dbReference type="SMART" id="SM00062">
    <property type="entry name" value="PBPb"/>
    <property type="match status" value="1"/>
</dbReference>
<evidence type="ECO:0000313" key="5">
    <source>
        <dbReference type="Proteomes" id="UP000756427"/>
    </source>
</evidence>
<comment type="caution">
    <text evidence="4">The sequence shown here is derived from an EMBL/GenBank/DDBJ whole genome shotgun (WGS) entry which is preliminary data.</text>
</comment>
<dbReference type="RefSeq" id="WP_303976322.1">
    <property type="nucleotide sequence ID" value="NZ_JABZXR010000055.1"/>
</dbReference>